<proteinExistence type="inferred from homology"/>
<sequence length="255" mass="28961">MEYQTIHVRFQGTICFLQLHRPQANNTINDQLIAECLQVLTACEENITIVVLEGLPEVFCFGADFQDIHDTVGRGLPTEHDPEPLYNLWLKLATGPYITIAHVRGKANAGGVGFVAACDIVLADQTAVFSLSELLFGLFPACVLPFLIRRVGLQKAHYLTLMTQPATVQQAHAWHLVDVYEEQSTILLRKHLQRLRHLSKHGISSYKRYLHQLDNSLQQSKMQALTANRDMFANPQTLEGIFQFIEHKQFPWEKS</sequence>
<name>A0A5A5T6X5_9CHLR</name>
<comment type="caution">
    <text evidence="2">The sequence shown here is derived from an EMBL/GenBank/DDBJ whole genome shotgun (WGS) entry which is preliminary data.</text>
</comment>
<dbReference type="RefSeq" id="WP_149400185.1">
    <property type="nucleotide sequence ID" value="NZ_BIXY01000006.1"/>
</dbReference>
<dbReference type="NCBIfam" id="NF005498">
    <property type="entry name" value="PRK07112.1"/>
    <property type="match status" value="1"/>
</dbReference>
<dbReference type="InterPro" id="IPR001753">
    <property type="entry name" value="Enoyl-CoA_hydra/iso"/>
</dbReference>
<dbReference type="GO" id="GO:0003824">
    <property type="term" value="F:catalytic activity"/>
    <property type="evidence" value="ECO:0007669"/>
    <property type="project" value="UniProtKB-ARBA"/>
</dbReference>
<dbReference type="Gene3D" id="3.90.226.10">
    <property type="entry name" value="2-enoyl-CoA Hydratase, Chain A, domain 1"/>
    <property type="match status" value="1"/>
</dbReference>
<dbReference type="PANTHER" id="PTHR42964">
    <property type="entry name" value="ENOYL-COA HYDRATASE"/>
    <property type="match status" value="1"/>
</dbReference>
<dbReference type="Pfam" id="PF00378">
    <property type="entry name" value="ECH_1"/>
    <property type="match status" value="1"/>
</dbReference>
<keyword evidence="3" id="KW-1185">Reference proteome</keyword>
<dbReference type="Proteomes" id="UP000322530">
    <property type="component" value="Unassembled WGS sequence"/>
</dbReference>
<dbReference type="OrthoDB" id="9777977at2"/>
<comment type="similarity">
    <text evidence="1">Belongs to the enoyl-CoA hydratase/isomerase family.</text>
</comment>
<gene>
    <name evidence="2" type="primary">pksH</name>
    <name evidence="2" type="ORF">KDI_07160</name>
</gene>
<dbReference type="EMBL" id="BIXY01000006">
    <property type="protein sequence ID" value="GCF07152.1"/>
    <property type="molecule type" value="Genomic_DNA"/>
</dbReference>
<dbReference type="SUPFAM" id="SSF52096">
    <property type="entry name" value="ClpP/crotonase"/>
    <property type="match status" value="1"/>
</dbReference>
<dbReference type="AlphaFoldDB" id="A0A5A5T6X5"/>
<dbReference type="PANTHER" id="PTHR42964:SF1">
    <property type="entry name" value="POLYKETIDE BIOSYNTHESIS ENOYL-COA HYDRATASE PKSH-RELATED"/>
    <property type="match status" value="1"/>
</dbReference>
<organism evidence="2 3">
    <name type="scientific">Dictyobacter arantiisoli</name>
    <dbReference type="NCBI Taxonomy" id="2014874"/>
    <lineage>
        <taxon>Bacteria</taxon>
        <taxon>Bacillati</taxon>
        <taxon>Chloroflexota</taxon>
        <taxon>Ktedonobacteria</taxon>
        <taxon>Ktedonobacterales</taxon>
        <taxon>Dictyobacteraceae</taxon>
        <taxon>Dictyobacter</taxon>
    </lineage>
</organism>
<protein>
    <submittedName>
        <fullName evidence="2">Putative polyketide biosynthesis enoyl-CoA hydratase PksH</fullName>
    </submittedName>
</protein>
<accession>A0A5A5T6X5</accession>
<dbReference type="CDD" id="cd06558">
    <property type="entry name" value="crotonase-like"/>
    <property type="match status" value="1"/>
</dbReference>
<dbReference type="InterPro" id="IPR051683">
    <property type="entry name" value="Enoyl-CoA_Hydratase/Isomerase"/>
</dbReference>
<evidence type="ECO:0000313" key="3">
    <source>
        <dbReference type="Proteomes" id="UP000322530"/>
    </source>
</evidence>
<evidence type="ECO:0000256" key="1">
    <source>
        <dbReference type="ARBA" id="ARBA00005254"/>
    </source>
</evidence>
<dbReference type="InterPro" id="IPR029045">
    <property type="entry name" value="ClpP/crotonase-like_dom_sf"/>
</dbReference>
<evidence type="ECO:0000313" key="2">
    <source>
        <dbReference type="EMBL" id="GCF07152.1"/>
    </source>
</evidence>
<reference evidence="2 3" key="1">
    <citation type="submission" date="2019-01" db="EMBL/GenBank/DDBJ databases">
        <title>Draft genome sequence of Dictyobacter sp. Uno17.</title>
        <authorList>
            <person name="Wang C.M."/>
            <person name="Zheng Y."/>
            <person name="Sakai Y."/>
            <person name="Abe K."/>
            <person name="Yokota A."/>
            <person name="Yabe S."/>
        </authorList>
    </citation>
    <scope>NUCLEOTIDE SEQUENCE [LARGE SCALE GENOMIC DNA]</scope>
    <source>
        <strain evidence="2 3">Uno17</strain>
    </source>
</reference>